<dbReference type="CDD" id="cd06456">
    <property type="entry name" value="M3A_DCP"/>
    <property type="match status" value="1"/>
</dbReference>
<evidence type="ECO:0000256" key="7">
    <source>
        <dbReference type="RuleBase" id="RU003435"/>
    </source>
</evidence>
<keyword evidence="10" id="KW-1185">Reference proteome</keyword>
<gene>
    <name evidence="9" type="ORF">Bequi_06640</name>
</gene>
<evidence type="ECO:0000256" key="5">
    <source>
        <dbReference type="ARBA" id="ARBA00022833"/>
    </source>
</evidence>
<proteinExistence type="inferred from homology"/>
<comment type="similarity">
    <text evidence="1 7">Belongs to the peptidase M3 family.</text>
</comment>
<dbReference type="EMBL" id="JAKNCJ010000002">
    <property type="protein sequence ID" value="MCL6423065.1"/>
    <property type="molecule type" value="Genomic_DNA"/>
</dbReference>
<dbReference type="InterPro" id="IPR024079">
    <property type="entry name" value="MetalloPept_cat_dom_sf"/>
</dbReference>
<dbReference type="InterPro" id="IPR034005">
    <property type="entry name" value="M3A_DCP"/>
</dbReference>
<dbReference type="Proteomes" id="UP001203761">
    <property type="component" value="Unassembled WGS sequence"/>
</dbReference>
<dbReference type="Gene3D" id="1.10.1370.10">
    <property type="entry name" value="Neurolysin, domain 3"/>
    <property type="match status" value="1"/>
</dbReference>
<dbReference type="PANTHER" id="PTHR43660:SF1">
    <property type="entry name" value="DIPEPTIDYL CARBOXYPEPTIDASE"/>
    <property type="match status" value="1"/>
</dbReference>
<comment type="caution">
    <text evidence="9">The sequence shown here is derived from an EMBL/GenBank/DDBJ whole genome shotgun (WGS) entry which is preliminary data.</text>
</comment>
<keyword evidence="2 7" id="KW-0645">Protease</keyword>
<evidence type="ECO:0000259" key="8">
    <source>
        <dbReference type="Pfam" id="PF01432"/>
    </source>
</evidence>
<dbReference type="Gene3D" id="3.40.390.10">
    <property type="entry name" value="Collagenase (Catalytic Domain)"/>
    <property type="match status" value="1"/>
</dbReference>
<comment type="cofactor">
    <cofactor evidence="7">
        <name>Zn(2+)</name>
        <dbReference type="ChEBI" id="CHEBI:29105"/>
    </cofactor>
    <text evidence="7">Binds 1 zinc ion.</text>
</comment>
<evidence type="ECO:0000256" key="3">
    <source>
        <dbReference type="ARBA" id="ARBA00022723"/>
    </source>
</evidence>
<protein>
    <submittedName>
        <fullName evidence="9">M3 family metallopeptidase</fullName>
    </submittedName>
</protein>
<dbReference type="PANTHER" id="PTHR43660">
    <property type="entry name" value="DIPEPTIDYL CARBOXYPEPTIDASE"/>
    <property type="match status" value="1"/>
</dbReference>
<dbReference type="InterPro" id="IPR024077">
    <property type="entry name" value="Neurolysin/TOP_dom2"/>
</dbReference>
<feature type="domain" description="Peptidase M3A/M3B catalytic" evidence="8">
    <location>
        <begin position="252"/>
        <end position="693"/>
    </location>
</feature>
<keyword evidence="4 7" id="KW-0378">Hydrolase</keyword>
<evidence type="ECO:0000256" key="2">
    <source>
        <dbReference type="ARBA" id="ARBA00022670"/>
    </source>
</evidence>
<organism evidence="9 10">
    <name type="scientific">Brachybacterium equifaecis</name>
    <dbReference type="NCBI Taxonomy" id="2910770"/>
    <lineage>
        <taxon>Bacteria</taxon>
        <taxon>Bacillati</taxon>
        <taxon>Actinomycetota</taxon>
        <taxon>Actinomycetes</taxon>
        <taxon>Micrococcales</taxon>
        <taxon>Dermabacteraceae</taxon>
        <taxon>Brachybacterium</taxon>
    </lineage>
</organism>
<evidence type="ECO:0000313" key="9">
    <source>
        <dbReference type="EMBL" id="MCL6423065.1"/>
    </source>
</evidence>
<reference evidence="9" key="1">
    <citation type="submission" date="2022-02" db="EMBL/GenBank/DDBJ databases">
        <authorList>
            <person name="Lee M."/>
            <person name="Kim S.-J."/>
            <person name="Jung M.-Y."/>
        </authorList>
    </citation>
    <scope>NUCLEOTIDE SEQUENCE</scope>
    <source>
        <strain evidence="9">JHP9</strain>
    </source>
</reference>
<keyword evidence="6 7" id="KW-0482">Metalloprotease</keyword>
<dbReference type="RefSeq" id="WP_249737159.1">
    <property type="nucleotide sequence ID" value="NZ_JAKNCJ010000002.1"/>
</dbReference>
<dbReference type="Gene3D" id="1.10.1370.40">
    <property type="match status" value="1"/>
</dbReference>
<evidence type="ECO:0000313" key="10">
    <source>
        <dbReference type="Proteomes" id="UP001203761"/>
    </source>
</evidence>
<accession>A0ABT0QZU8</accession>
<keyword evidence="5 7" id="KW-0862">Zinc</keyword>
<keyword evidence="3 7" id="KW-0479">Metal-binding</keyword>
<dbReference type="InterPro" id="IPR045090">
    <property type="entry name" value="Pept_M3A_M3B"/>
</dbReference>
<sequence>MTPSPDVTADDTAALADLRAQAGPLAEPSDLPYGLPDFGAIRTEHFLPALRAGIAEHRAALAAISAETAPPTFENVLAPLELPSPLLERAAAVFFHLVAADGTEELHAIESEIMPELTALEDATWLDPQLFARVDALAQRADALDLDEEQRQILERTHLRFTLRGALLDPAQRERLSALNGEISRLQTEFSQTVTADMKAAAVHVGPGEGERLKGLDAAQLSAARTAAEDAGLEGWLIALILPTIQPLLSVLEDRGLRERLWRASHERGEGTWDLAARIAQLRAEKAQLLGFADFASLAVADRTARTPEAVEELFAQAAAPAMRNVEREAQRIAAVAAKDGITDLAPWDWPFYAERVQSEDFAVDQSALQPYFVLDRVLEDGVFRAAGALYGLRFTERTDLVPPHPLARIWEVSDEHGEGVGLFIGDYFTRDTKRGGAWMNTLVDQSRREGTRPVVMNTMNVSRPAPGEPAFVSLDEVTTMFHEFGHALHALLSDVEHVSVSGTSVPRDVVEFPSQVNEMWALRPGFVDVYARHVTTGEPVPAELLEKVRAAALWNEGFRTAEYLAAAVLDWRWHRLGAGSAVEDPHAFEEQQLEDAGLAHPLVAPRYRTGYFQHTFAGGYEAGYYSYLWAEVFDADSVAWFEEQLGAGRPLREVGQEFRDGVLGIGGSRDLLKAYRAFRGQERDVRWLLERRGLL</sequence>
<evidence type="ECO:0000256" key="4">
    <source>
        <dbReference type="ARBA" id="ARBA00022801"/>
    </source>
</evidence>
<dbReference type="SUPFAM" id="SSF55486">
    <property type="entry name" value="Metalloproteases ('zincins'), catalytic domain"/>
    <property type="match status" value="1"/>
</dbReference>
<evidence type="ECO:0000256" key="6">
    <source>
        <dbReference type="ARBA" id="ARBA00023049"/>
    </source>
</evidence>
<name>A0ABT0QZU8_9MICO</name>
<dbReference type="InterPro" id="IPR001567">
    <property type="entry name" value="Pept_M3A_M3B_dom"/>
</dbReference>
<evidence type="ECO:0000256" key="1">
    <source>
        <dbReference type="ARBA" id="ARBA00006040"/>
    </source>
</evidence>
<dbReference type="Pfam" id="PF01432">
    <property type="entry name" value="Peptidase_M3"/>
    <property type="match status" value="1"/>
</dbReference>